<dbReference type="InterPro" id="IPR009057">
    <property type="entry name" value="Homeodomain-like_sf"/>
</dbReference>
<evidence type="ECO:0000256" key="2">
    <source>
        <dbReference type="ARBA" id="ARBA00023163"/>
    </source>
</evidence>
<comment type="caution">
    <text evidence="4">The sequence shown here is derived from an EMBL/GenBank/DDBJ whole genome shotgun (WGS) entry which is preliminary data.</text>
</comment>
<gene>
    <name evidence="4" type="ORF">AACH10_15685</name>
</gene>
<dbReference type="Proteomes" id="UP001365405">
    <property type="component" value="Unassembled WGS sequence"/>
</dbReference>
<evidence type="ECO:0000256" key="1">
    <source>
        <dbReference type="ARBA" id="ARBA00023015"/>
    </source>
</evidence>
<dbReference type="PROSITE" id="PS01124">
    <property type="entry name" value="HTH_ARAC_FAMILY_2"/>
    <property type="match status" value="1"/>
</dbReference>
<dbReference type="Pfam" id="PF12833">
    <property type="entry name" value="HTH_18"/>
    <property type="match status" value="1"/>
</dbReference>
<proteinExistence type="predicted"/>
<evidence type="ECO:0000259" key="3">
    <source>
        <dbReference type="PROSITE" id="PS01124"/>
    </source>
</evidence>
<dbReference type="SMART" id="SM00342">
    <property type="entry name" value="HTH_ARAC"/>
    <property type="match status" value="1"/>
</dbReference>
<sequence>MPSPAGTAPLAPDTRSQLLLPSAAIGGCVRAYTERDTRGCVLSEAQRFNHFPATPYCSLVWVLAGDAAIVRTDQPDAPGLAGAPRTPVGADWLISGPQTRPMVSWNPGPALGFWVLLQPDALHALTGLDSAAWCNQLLPAAPLLAQARDAAGWQALDQAVRAAPDTAARVAAVEAFVLPRWQAARPAQPLGLHHARDWAVAVAQRAATSGPGRSLRQLERRIKRHTGLPMRELRVLSRAEAAFFQVRAEPDGERPRWAEVASDVGYADQAHLCRETRRVTGFTPSELRQRIAEDEAFWAYRLWI</sequence>
<evidence type="ECO:0000313" key="5">
    <source>
        <dbReference type="Proteomes" id="UP001365405"/>
    </source>
</evidence>
<organism evidence="4 5">
    <name type="scientific">Pseudaquabacterium inlustre</name>
    <dbReference type="NCBI Taxonomy" id="2984192"/>
    <lineage>
        <taxon>Bacteria</taxon>
        <taxon>Pseudomonadati</taxon>
        <taxon>Pseudomonadota</taxon>
        <taxon>Betaproteobacteria</taxon>
        <taxon>Burkholderiales</taxon>
        <taxon>Sphaerotilaceae</taxon>
        <taxon>Pseudaquabacterium</taxon>
    </lineage>
</organism>
<dbReference type="Gene3D" id="1.10.10.60">
    <property type="entry name" value="Homeodomain-like"/>
    <property type="match status" value="1"/>
</dbReference>
<evidence type="ECO:0000313" key="4">
    <source>
        <dbReference type="EMBL" id="MEK8051692.1"/>
    </source>
</evidence>
<dbReference type="RefSeq" id="WP_341411390.1">
    <property type="nucleotide sequence ID" value="NZ_JBBUTH010000008.1"/>
</dbReference>
<accession>A0ABU9CMA6</accession>
<keyword evidence="1" id="KW-0805">Transcription regulation</keyword>
<dbReference type="InterPro" id="IPR018060">
    <property type="entry name" value="HTH_AraC"/>
</dbReference>
<name>A0ABU9CMA6_9BURK</name>
<dbReference type="EMBL" id="JBBUTH010000008">
    <property type="protein sequence ID" value="MEK8051692.1"/>
    <property type="molecule type" value="Genomic_DNA"/>
</dbReference>
<reference evidence="4 5" key="1">
    <citation type="submission" date="2024-04" db="EMBL/GenBank/DDBJ databases">
        <title>Novel species of the genus Ideonella isolated from streams.</title>
        <authorList>
            <person name="Lu H."/>
        </authorList>
    </citation>
    <scope>NUCLEOTIDE SEQUENCE [LARGE SCALE GENOMIC DNA]</scope>
    <source>
        <strain evidence="4 5">DXS22W</strain>
    </source>
</reference>
<protein>
    <submittedName>
        <fullName evidence="4">AraC family transcriptional regulator</fullName>
    </submittedName>
</protein>
<keyword evidence="5" id="KW-1185">Reference proteome</keyword>
<keyword evidence="2" id="KW-0804">Transcription</keyword>
<feature type="domain" description="HTH araC/xylS-type" evidence="3">
    <location>
        <begin position="214"/>
        <end position="290"/>
    </location>
</feature>
<dbReference type="SUPFAM" id="SSF46689">
    <property type="entry name" value="Homeodomain-like"/>
    <property type="match status" value="1"/>
</dbReference>